<evidence type="ECO:0000313" key="15">
    <source>
        <dbReference type="EMBL" id="CAD5114342.1"/>
    </source>
</evidence>
<dbReference type="PANTHER" id="PTHR45780">
    <property type="entry name" value="ETHANOLAMINE-PHOSPHATE CYTIDYLYLTRANSFERASE"/>
    <property type="match status" value="1"/>
</dbReference>
<dbReference type="InterPro" id="IPR004821">
    <property type="entry name" value="Cyt_trans-like"/>
</dbReference>
<dbReference type="EMBL" id="CAJFCJ010000005">
    <property type="protein sequence ID" value="CAD5114342.1"/>
    <property type="molecule type" value="Genomic_DNA"/>
</dbReference>
<feature type="compositionally biased region" description="Polar residues" evidence="13">
    <location>
        <begin position="2613"/>
        <end position="2625"/>
    </location>
</feature>
<feature type="compositionally biased region" description="Basic and acidic residues" evidence="13">
    <location>
        <begin position="1145"/>
        <end position="1169"/>
    </location>
</feature>
<feature type="compositionally biased region" description="Basic and acidic residues" evidence="13">
    <location>
        <begin position="1947"/>
        <end position="1958"/>
    </location>
</feature>
<feature type="compositionally biased region" description="Basic and acidic residues" evidence="13">
    <location>
        <begin position="2414"/>
        <end position="2424"/>
    </location>
</feature>
<evidence type="ECO:0000256" key="5">
    <source>
        <dbReference type="ARBA" id="ARBA00022695"/>
    </source>
</evidence>
<dbReference type="GO" id="GO:0004306">
    <property type="term" value="F:ethanolamine-phosphate cytidylyltransferase activity"/>
    <property type="evidence" value="ECO:0007669"/>
    <property type="project" value="UniProtKB-EC"/>
</dbReference>
<evidence type="ECO:0000256" key="11">
    <source>
        <dbReference type="ARBA" id="ARBA00031473"/>
    </source>
</evidence>
<dbReference type="GO" id="GO:0006646">
    <property type="term" value="P:phosphatidylethanolamine biosynthetic process"/>
    <property type="evidence" value="ECO:0007669"/>
    <property type="project" value="UniProtKB-UniPathway"/>
</dbReference>
<dbReference type="Gene3D" id="3.40.50.620">
    <property type="entry name" value="HUPs"/>
    <property type="match status" value="2"/>
</dbReference>
<feature type="compositionally biased region" description="Polar residues" evidence="13">
    <location>
        <begin position="649"/>
        <end position="660"/>
    </location>
</feature>
<evidence type="ECO:0000259" key="14">
    <source>
        <dbReference type="Pfam" id="PF01467"/>
    </source>
</evidence>
<feature type="region of interest" description="Disordered" evidence="13">
    <location>
        <begin position="1115"/>
        <end position="1173"/>
    </location>
</feature>
<evidence type="ECO:0000256" key="1">
    <source>
        <dbReference type="ARBA" id="ARBA00005189"/>
    </source>
</evidence>
<feature type="compositionally biased region" description="Polar residues" evidence="13">
    <location>
        <begin position="1115"/>
        <end position="1124"/>
    </location>
</feature>
<feature type="compositionally biased region" description="Basic and acidic residues" evidence="13">
    <location>
        <begin position="1353"/>
        <end position="1405"/>
    </location>
</feature>
<evidence type="ECO:0000313" key="16">
    <source>
        <dbReference type="Proteomes" id="UP000549394"/>
    </source>
</evidence>
<dbReference type="Pfam" id="PF01467">
    <property type="entry name" value="CTP_transf_like"/>
    <property type="match status" value="2"/>
</dbReference>
<feature type="region of interest" description="Disordered" evidence="13">
    <location>
        <begin position="1310"/>
        <end position="1637"/>
    </location>
</feature>
<reference evidence="15 16" key="1">
    <citation type="submission" date="2020-08" db="EMBL/GenBank/DDBJ databases">
        <authorList>
            <person name="Hejnol A."/>
        </authorList>
    </citation>
    <scope>NUCLEOTIDE SEQUENCE [LARGE SCALE GENOMIC DNA]</scope>
</reference>
<keyword evidence="3" id="KW-0444">Lipid biosynthesis</keyword>
<feature type="region of interest" description="Disordered" evidence="13">
    <location>
        <begin position="2370"/>
        <end position="2393"/>
    </location>
</feature>
<dbReference type="NCBIfam" id="TIGR00125">
    <property type="entry name" value="cyt_tran_rel"/>
    <property type="match status" value="2"/>
</dbReference>
<keyword evidence="5" id="KW-0548">Nucleotidyltransferase</keyword>
<evidence type="ECO:0000256" key="13">
    <source>
        <dbReference type="SAM" id="MobiDB-lite"/>
    </source>
</evidence>
<proteinExistence type="inferred from homology"/>
<evidence type="ECO:0000256" key="4">
    <source>
        <dbReference type="ARBA" id="ARBA00022679"/>
    </source>
</evidence>
<accession>A0A7I8VDC9</accession>
<dbReference type="PANTHER" id="PTHR45780:SF2">
    <property type="entry name" value="ETHANOLAMINE-PHOSPHATE CYTIDYLYLTRANSFERASE"/>
    <property type="match status" value="1"/>
</dbReference>
<dbReference type="GO" id="GO:0005737">
    <property type="term" value="C:cytoplasm"/>
    <property type="evidence" value="ECO:0007669"/>
    <property type="project" value="TreeGrafter"/>
</dbReference>
<feature type="compositionally biased region" description="Basic and acidic residues" evidence="13">
    <location>
        <begin position="1212"/>
        <end position="1223"/>
    </location>
</feature>
<evidence type="ECO:0000256" key="12">
    <source>
        <dbReference type="SAM" id="Coils"/>
    </source>
</evidence>
<dbReference type="Proteomes" id="UP000549394">
    <property type="component" value="Unassembled WGS sequence"/>
</dbReference>
<name>A0A7I8VDC9_9ANNE</name>
<evidence type="ECO:0000256" key="9">
    <source>
        <dbReference type="ARBA" id="ARBA00024191"/>
    </source>
</evidence>
<dbReference type="SUPFAM" id="SSF52374">
    <property type="entry name" value="Nucleotidylyl transferase"/>
    <property type="match status" value="2"/>
</dbReference>
<feature type="compositionally biased region" description="Polar residues" evidence="13">
    <location>
        <begin position="1959"/>
        <end position="1968"/>
    </location>
</feature>
<feature type="region of interest" description="Disordered" evidence="13">
    <location>
        <begin position="1947"/>
        <end position="1977"/>
    </location>
</feature>
<evidence type="ECO:0000256" key="2">
    <source>
        <dbReference type="ARBA" id="ARBA00010101"/>
    </source>
</evidence>
<feature type="compositionally biased region" description="Basic and acidic residues" evidence="13">
    <location>
        <begin position="1324"/>
        <end position="1340"/>
    </location>
</feature>
<feature type="region of interest" description="Disordered" evidence="13">
    <location>
        <begin position="2606"/>
        <end position="2642"/>
    </location>
</feature>
<evidence type="ECO:0000256" key="8">
    <source>
        <dbReference type="ARBA" id="ARBA00023264"/>
    </source>
</evidence>
<gene>
    <name evidence="15" type="ORF">DGYR_LOCUS3194</name>
</gene>
<keyword evidence="6" id="KW-0443">Lipid metabolism</keyword>
<evidence type="ECO:0000256" key="7">
    <source>
        <dbReference type="ARBA" id="ARBA00023209"/>
    </source>
</evidence>
<feature type="compositionally biased region" description="Basic and acidic residues" evidence="13">
    <location>
        <begin position="1429"/>
        <end position="1637"/>
    </location>
</feature>
<feature type="region of interest" description="Disordered" evidence="13">
    <location>
        <begin position="402"/>
        <end position="430"/>
    </location>
</feature>
<feature type="domain" description="Cytidyltransferase-like" evidence="14">
    <location>
        <begin position="16"/>
        <end position="139"/>
    </location>
</feature>
<keyword evidence="4" id="KW-0808">Transferase</keyword>
<protein>
    <recommendedName>
        <fullName evidence="10">ethanolamine-phosphate cytidylyltransferase</fullName>
        <ecNumber evidence="10">2.7.7.14</ecNumber>
    </recommendedName>
    <alternativeName>
        <fullName evidence="11">CTP:phosphoethanolamine cytidylyltransferase</fullName>
    </alternativeName>
</protein>
<comment type="pathway">
    <text evidence="9">Phospholipid metabolism; phosphatidylethanolamine biosynthesis; phosphatidylethanolamine from ethanolamine: step 2/3.</text>
</comment>
<keyword evidence="12" id="KW-0175">Coiled coil</keyword>
<feature type="region of interest" description="Disordered" evidence="13">
    <location>
        <begin position="637"/>
        <end position="695"/>
    </location>
</feature>
<evidence type="ECO:0000256" key="10">
    <source>
        <dbReference type="ARBA" id="ARBA00024221"/>
    </source>
</evidence>
<comment type="pathway">
    <text evidence="1">Lipid metabolism.</text>
</comment>
<feature type="coiled-coil region" evidence="12">
    <location>
        <begin position="1730"/>
        <end position="1757"/>
    </location>
</feature>
<sequence>MSEEQKEKKKPVRVWVDGCFDLFHFGHANAIRQAKLMGDILVAGIHSDAEIEIHKGPPVYNEEERRRMVSAIKWVDEVVVGVPYFTALSILDENNCDFCVHGDDVTMTADGDDSYREVKAVGRYKECQRTRGISTTDLVGRMILATKQHHQTNYTGNAEELEIAGQAPCSHTPYTRTSKYIATTKRIVQFSSGKEPKPTDRIVYCAGAFDLFHVGHLDFLEKVAKEGDYIIVGIHSDKVVNRYKGSNLPIMTTHERVLSVLANKYVSEVVIGAPYSVTSEMMDHFRIDVVIHGSTAIQPDEDGTDPYEVPKTMGKFKIIQSGNTMSSRDIMNRIIDNRLAKSVPHIGDTGGAGAALKGRRHLSLSELYLKSVEDSNLSTDESTTGSAPTLFCELVHYKEPDGKKRKRRRKRRALDMGGANTVPLESNVDVPNSNVDSAAYHRLNDFETLDQQSRLIDQLPKLNQSISIDLGAISSEKNEKYFKEDPQKLMISEFSIQSGSENIELSENNSQEDYPGSKLTQIEIERNFNSSALSTGGLAGSDSIGHSLDDETLNFDIKHQSCLSDSDGGVKNSNSSPMTNANNESALFIALDTTKTDSDYWPGQEKELEEAEELSKLESMDHKANLSVAEHDLELPYLAKDQPNKDNIEFQSESLPTNEKNLGMSKELTEEDNSESPQSTDNGNRSDDSFLSNPKEGDAVEISSALEHTQVVGFNVMPNKNRRFDTEETDSQQMIMNSKSTMTIPRGTVAQDIQMVGLQPKRQIQLAEPLPCYVFSKSDDGELTESALDIEIHPWNQNEALVLETTEKEPSDFDSNKTFASTIELQQRSIPQSTDSERLDAGVDTRDLVTSFEDMQNLPYEIFVGAEAIRDEWLNRNPVLQRSFSTSDIPQEKYRSEQRRPSLEIKPLDEKTTSTDSILLVFVPSGDKRRTLESSFDGYNPSHFYTVPIFERSVSADMLKVFRPNECPKRSRSLEDIEPLEDDITADEIFAESLRQSEQWKEEICNEGEPEEEIFRKKVSWADLSSEKSPKPSRTVQTQTFLPHIATLAQKKLESAKGAQVKLTCNFGTQTSQEVIDKTLLGLALDREQELERDFRKRKIEFAVQVNFPKDNSVKNIGCQTGDVSQVPEEIPTDEIRNNVNIDRQNSKDNESIEDSSEKFSRSLSRENLEESLTASSIEPFTTLDKLISENLIKPTVEDSADDNAKANSASDSDRDNSEESPKPRTSLESFQTLKHEDSQHVPQTACETGQEMTVTIMSRENVNIEEVEQTIASNVTSGGVKITKPDILQDKQRVEKNKLAGALTDFKESSVDQPSDLLYVSKGELDRGEGEYKLQKGEGGESQTGAKGALPSDKEGRFHKEDESELQKEDDKSERGEEDRLQKRDEGKPQRAKEGEIQQKEENKPQTGAEGGSQRGKPGRLQIGEQGEPQRGEEDRLQKRDEGEPQKGAEGKSDREKEAGLQKGDEGEFPRGKKGRLQAEEGKPQRGEEGRIQGGDKGELQQREEGKSERGEEGRIQGGDKGELQQREEGKSERGEEARLQKGDEDELQKAEESKSERGEEARFQKEDEGELQKAEESKSERGENARLQKGAEDEPQKAEESKWERGEEAKLQKGDEDELQKGKKDNFPSKKRDIQRQVVAGSQDFSLDEVLQNVEADPLLILEEEKIQIKNVSATPSLGYSIHTDIHLEAETTLKFQDPSIIAAKVSTDDDEVPPKFNVVKSAEVLEYEKYLRELDNEEGESDDQYDENKEMELKEGNLIKECSEENPFNESNEPGLKSMSDLQKISSAGNEAGEIEHKPSKILHETFVIGQDSIEEPVAFDSPEPHEFRKAEDLESGDFKTNIGRLTKSEFFMNMEDTEESDDGSSDYDANLLGTIKLVHPNESSLSGIEDRLEEMKEDSNNDKSIRATSGLMTELSLKAIAISDPALAQAKADESYHEVSAKFDSMKPCEDSKQLSDVNPGQNIRDNKDKNVSDIDNENLPSIGIAKQFADNQRETGKVDETRSATLVDEQLKISDKKLSMTVGEEIGETEVKTKKEMVFADELELSNSQLTAENIAETERKSAFVNQILQTEKLISSNNISTQTTFEASPPDKAISPDSSKVKKKNYDKRNKNSSTCVEDSCQTELTFPPTETSTNLPKYDFQDPSLASLKEEHEKLLSLLKQSKEEKLKSLKLKKNLLSSIRKEYNLSTSTDSLPIIIVEEADDDCEDLVELPRDRCYSMNEQLLEISLNRNPNSLSGIEISSPELYEILSKSTDSENIEDILATNTNISDDLIEQIRLAKDALARAMGGKSSSEQVMRGFITPNLPVVTLHLMNVETKSDVGNIVEDVLEETEIIEDVHVENAKSFKPYPFVETVSNITQPISPISDDQFHEQSKNVQGGSTSSSGFHEMKVSLQMSPQNLQKLSKKYKDAKMKSNRSDASNENAKSTDRPFDSISSLDFEEIQSDKLKGSFLTDFASSFELLDTDEENFYKALNTSKTSDSSIQIEVDMKDESIGTDDELERLRLERERISNMLAKDVLPSNSQVELAEAQMNYVMGQTDILLDALDRDEDSLEELLIGFQTPEKDIESIDYDFQTRYRQELTLERNNIEDKIAELENDQESKADSSFSQPVSLNVSRESRRKRNGPSPVRKAQFERNVQIEAFRLERLKVNSDFERKKFTPRFRSLSPYRDNIEEKDEIPNAPIYAESLTPRQRMKYLASKRRRLLRDSKSKKKTIVTTTAGDLLTTTPQVYSTSVISSSSRHRHLDLKELSGFESPPLISTPRRGSDWDDSTRKLLVENQDARSANRKEVRIAREALERTPVDPERYLNFEGHMDRIIKLEEAIDNEIERMKVRYLPDFNISDTRTTYKDSLSIADAAINRHERTLAALGRSKSRTSKP</sequence>
<keyword evidence="7" id="KW-0594">Phospholipid biosynthesis</keyword>
<keyword evidence="16" id="KW-1185">Reference proteome</keyword>
<evidence type="ECO:0000256" key="3">
    <source>
        <dbReference type="ARBA" id="ARBA00022516"/>
    </source>
</evidence>
<feature type="region of interest" description="Disordered" evidence="13">
    <location>
        <begin position="1198"/>
        <end position="1248"/>
    </location>
</feature>
<comment type="caution">
    <text evidence="15">The sequence shown here is derived from an EMBL/GenBank/DDBJ whole genome shotgun (WGS) entry which is preliminary data.</text>
</comment>
<dbReference type="OrthoDB" id="40021at2759"/>
<organism evidence="15 16">
    <name type="scientific">Dimorphilus gyrociliatus</name>
    <dbReference type="NCBI Taxonomy" id="2664684"/>
    <lineage>
        <taxon>Eukaryota</taxon>
        <taxon>Metazoa</taxon>
        <taxon>Spiralia</taxon>
        <taxon>Lophotrochozoa</taxon>
        <taxon>Annelida</taxon>
        <taxon>Polychaeta</taxon>
        <taxon>Polychaeta incertae sedis</taxon>
        <taxon>Dinophilidae</taxon>
        <taxon>Dimorphilus</taxon>
    </lineage>
</organism>
<dbReference type="UniPathway" id="UPA00558">
    <property type="reaction ID" value="UER00742"/>
</dbReference>
<feature type="region of interest" description="Disordered" evidence="13">
    <location>
        <begin position="2087"/>
        <end position="2125"/>
    </location>
</feature>
<dbReference type="CDD" id="cd02173">
    <property type="entry name" value="ECT"/>
    <property type="match status" value="1"/>
</dbReference>
<dbReference type="InterPro" id="IPR044608">
    <property type="entry name" value="Ect1/PCYT2"/>
</dbReference>
<feature type="domain" description="Cytidyltransferase-like" evidence="14">
    <location>
        <begin position="204"/>
        <end position="314"/>
    </location>
</feature>
<dbReference type="EC" id="2.7.7.14" evidence="10"/>
<feature type="region of interest" description="Disordered" evidence="13">
    <location>
        <begin position="2412"/>
        <end position="2437"/>
    </location>
</feature>
<dbReference type="InterPro" id="IPR041723">
    <property type="entry name" value="CCT"/>
</dbReference>
<comment type="similarity">
    <text evidence="2">Belongs to the cytidylyltransferase family.</text>
</comment>
<dbReference type="CDD" id="cd02174">
    <property type="entry name" value="CCT"/>
    <property type="match status" value="1"/>
</dbReference>
<evidence type="ECO:0000256" key="6">
    <source>
        <dbReference type="ARBA" id="ARBA00023098"/>
    </source>
</evidence>
<feature type="compositionally biased region" description="Basic residues" evidence="13">
    <location>
        <begin position="403"/>
        <end position="412"/>
    </location>
</feature>
<dbReference type="InterPro" id="IPR014729">
    <property type="entry name" value="Rossmann-like_a/b/a_fold"/>
</dbReference>
<keyword evidence="8" id="KW-1208">Phospholipid metabolism</keyword>
<feature type="compositionally biased region" description="Polar residues" evidence="13">
    <location>
        <begin position="2382"/>
        <end position="2393"/>
    </location>
</feature>